<dbReference type="InterPro" id="IPR016047">
    <property type="entry name" value="M23ase_b-sheet_dom"/>
</dbReference>
<dbReference type="CDD" id="cd12797">
    <property type="entry name" value="M23_peptidase"/>
    <property type="match status" value="1"/>
</dbReference>
<dbReference type="PANTHER" id="PTHR21666">
    <property type="entry name" value="PEPTIDASE-RELATED"/>
    <property type="match status" value="1"/>
</dbReference>
<keyword evidence="6" id="KW-1185">Reference proteome</keyword>
<feature type="region of interest" description="Disordered" evidence="2">
    <location>
        <begin position="39"/>
        <end position="62"/>
    </location>
</feature>
<feature type="signal peptide" evidence="3">
    <location>
        <begin position="1"/>
        <end position="30"/>
    </location>
</feature>
<dbReference type="Pfam" id="PF01551">
    <property type="entry name" value="Peptidase_M23"/>
    <property type="match status" value="1"/>
</dbReference>
<evidence type="ECO:0000313" key="6">
    <source>
        <dbReference type="Proteomes" id="UP001165583"/>
    </source>
</evidence>
<feature type="domain" description="M23ase beta-sheet core" evidence="4">
    <location>
        <begin position="145"/>
        <end position="239"/>
    </location>
</feature>
<dbReference type="PANTHER" id="PTHR21666:SF289">
    <property type="entry name" value="L-ALA--D-GLU ENDOPEPTIDASE"/>
    <property type="match status" value="1"/>
</dbReference>
<proteinExistence type="predicted"/>
<dbReference type="Gene3D" id="2.70.70.10">
    <property type="entry name" value="Glucose Permease (Domain IIA)"/>
    <property type="match status" value="1"/>
</dbReference>
<gene>
    <name evidence="5" type="ORF">NZK81_10855</name>
</gene>
<feature type="chain" id="PRO_5047097221" evidence="3">
    <location>
        <begin position="31"/>
        <end position="242"/>
    </location>
</feature>
<evidence type="ECO:0000256" key="3">
    <source>
        <dbReference type="SAM" id="SignalP"/>
    </source>
</evidence>
<evidence type="ECO:0000259" key="4">
    <source>
        <dbReference type="Pfam" id="PF01551"/>
    </source>
</evidence>
<evidence type="ECO:0000256" key="1">
    <source>
        <dbReference type="ARBA" id="ARBA00022729"/>
    </source>
</evidence>
<dbReference type="RefSeq" id="WP_260046150.1">
    <property type="nucleotide sequence ID" value="NZ_JANZXA010000006.1"/>
</dbReference>
<dbReference type="InterPro" id="IPR011055">
    <property type="entry name" value="Dup_hybrid_motif"/>
</dbReference>
<feature type="compositionally biased region" description="Low complexity" evidence="2">
    <location>
        <begin position="44"/>
        <end position="59"/>
    </location>
</feature>
<dbReference type="InterPro" id="IPR050570">
    <property type="entry name" value="Cell_wall_metabolism_enzyme"/>
</dbReference>
<dbReference type="Proteomes" id="UP001165583">
    <property type="component" value="Unassembled WGS sequence"/>
</dbReference>
<organism evidence="5 6">
    <name type="scientific">Novosphingobium mangrovi</name>
    <name type="common">ex Huang et al. 2023</name>
    <dbReference type="NCBI Taxonomy" id="2976432"/>
    <lineage>
        <taxon>Bacteria</taxon>
        <taxon>Pseudomonadati</taxon>
        <taxon>Pseudomonadota</taxon>
        <taxon>Alphaproteobacteria</taxon>
        <taxon>Sphingomonadales</taxon>
        <taxon>Sphingomonadaceae</taxon>
        <taxon>Novosphingobium</taxon>
    </lineage>
</organism>
<name>A0ABT2I5G3_9SPHN</name>
<evidence type="ECO:0000313" key="5">
    <source>
        <dbReference type="EMBL" id="MCT2400052.1"/>
    </source>
</evidence>
<keyword evidence="1 3" id="KW-0732">Signal</keyword>
<sequence length="242" mass="24707">MTAKASLKAVAARMAAAAIVYPFLCGAAQAKDAPQMAHLQDVNGTPTGSGRPGSTDSPGENATHIYVEAPTGTVSVGASYATGGAWRYPDRSGDGHGFAVVGFSAVPVYPRVSLKGVPLGLPVSAAHISSSYGLRRHPILGGVRQHAGVDLAVPEGTPVKATTDGVVTHAGWSGGYGLLVQVRQAKGVETRYAHLSHISTSVGQHVKAGDVLGQAGSTGRSTGPHVHYEVRVDGHPVNPLSK</sequence>
<comment type="caution">
    <text evidence="5">The sequence shown here is derived from an EMBL/GenBank/DDBJ whole genome shotgun (WGS) entry which is preliminary data.</text>
</comment>
<protein>
    <submittedName>
        <fullName evidence="5">M23 family metallopeptidase</fullName>
    </submittedName>
</protein>
<reference evidence="5" key="1">
    <citation type="submission" date="2022-09" db="EMBL/GenBank/DDBJ databases">
        <title>Novosphingobium sp. Nov., a polycyclic aromatic hydrocarbon-degrading bacterium isolated form mangrove sediments in HongKong.</title>
        <authorList>
            <person name="Hu Z."/>
        </authorList>
    </citation>
    <scope>NUCLEOTIDE SEQUENCE</scope>
    <source>
        <strain evidence="5">HK4-1</strain>
    </source>
</reference>
<evidence type="ECO:0000256" key="2">
    <source>
        <dbReference type="SAM" id="MobiDB-lite"/>
    </source>
</evidence>
<accession>A0ABT2I5G3</accession>
<dbReference type="EMBL" id="JANZXA010000006">
    <property type="protein sequence ID" value="MCT2400052.1"/>
    <property type="molecule type" value="Genomic_DNA"/>
</dbReference>
<dbReference type="SUPFAM" id="SSF51261">
    <property type="entry name" value="Duplicated hybrid motif"/>
    <property type="match status" value="1"/>
</dbReference>